<feature type="compositionally biased region" description="Polar residues" evidence="1">
    <location>
        <begin position="419"/>
        <end position="429"/>
    </location>
</feature>
<comment type="caution">
    <text evidence="2">The sequence shown here is derived from an EMBL/GenBank/DDBJ whole genome shotgun (WGS) entry which is preliminary data.</text>
</comment>
<feature type="compositionally biased region" description="Acidic residues" evidence="1">
    <location>
        <begin position="443"/>
        <end position="452"/>
    </location>
</feature>
<dbReference type="EMBL" id="JBBXMP010001282">
    <property type="protein sequence ID" value="KAL0056581.1"/>
    <property type="molecule type" value="Genomic_DNA"/>
</dbReference>
<sequence>AQDAENNWALTNQPDSATASTPTLGEGERQLKSRTTNLTIAVTCADLLNKQDQEWLDLAKSKGWPIERVRRVREIRARTNKMKDPSPYQVGLFHVAKKLNSDLPAGRKLKLIDLQHRLKANAKVMAEVKKGKESLKVKKWTKQLKEHCATKIVGTKGSSQGIRKAGTTGYKALKHLDDTLSVTTGALTFGFLCRSEFSTPVSGGIYGSGNMEEFLQDTYKTSAFNFLLAAELYSCLAHLKGKKTDGVDRLKVAIVGMILKGLRISTGQAKLHMEYKHYRVRLMKKWHVKLAGWPSHIPFVNAHDMRDEEVREIYELLQSGSVRWEVVNNKEDEREMKKLKGDIKNGTLEPPTWAERSDKGKRHNTSKSKQAANESGSDPTPSTSSGSGKLKKSKKSAKSTSQGKRVHAEHNGGRGSSKVAKTSNNTQRAFKSREVLTDTNNSNDDEEDDDNDGDQRDRGVEEEEDPLDMIAAMGMSKDEDEGEDELAGEEFGA</sequence>
<dbReference type="Proteomes" id="UP001437256">
    <property type="component" value="Unassembled WGS sequence"/>
</dbReference>
<feature type="region of interest" description="Disordered" evidence="1">
    <location>
        <begin position="1"/>
        <end position="31"/>
    </location>
</feature>
<feature type="compositionally biased region" description="Low complexity" evidence="1">
    <location>
        <begin position="375"/>
        <end position="388"/>
    </location>
</feature>
<name>A0ABR2Z6V7_9AGAR</name>
<feature type="compositionally biased region" description="Polar residues" evidence="1">
    <location>
        <begin position="1"/>
        <end position="23"/>
    </location>
</feature>
<reference evidence="2 3" key="1">
    <citation type="submission" date="2024-05" db="EMBL/GenBank/DDBJ databases">
        <title>A draft genome resource for the thread blight pathogen Marasmius tenuissimus strain MS-2.</title>
        <authorList>
            <person name="Yulfo-Soto G.E."/>
            <person name="Baruah I.K."/>
            <person name="Amoako-Attah I."/>
            <person name="Bukari Y."/>
            <person name="Meinhardt L.W."/>
            <person name="Bailey B.A."/>
            <person name="Cohen S.P."/>
        </authorList>
    </citation>
    <scope>NUCLEOTIDE SEQUENCE [LARGE SCALE GENOMIC DNA]</scope>
    <source>
        <strain evidence="2 3">MS-2</strain>
    </source>
</reference>
<feature type="non-terminal residue" evidence="2">
    <location>
        <position position="1"/>
    </location>
</feature>
<feature type="region of interest" description="Disordered" evidence="1">
    <location>
        <begin position="337"/>
        <end position="493"/>
    </location>
</feature>
<accession>A0ABR2Z6V7</accession>
<evidence type="ECO:0000313" key="3">
    <source>
        <dbReference type="Proteomes" id="UP001437256"/>
    </source>
</evidence>
<evidence type="ECO:0000256" key="1">
    <source>
        <dbReference type="SAM" id="MobiDB-lite"/>
    </source>
</evidence>
<organism evidence="2 3">
    <name type="scientific">Marasmius tenuissimus</name>
    <dbReference type="NCBI Taxonomy" id="585030"/>
    <lineage>
        <taxon>Eukaryota</taxon>
        <taxon>Fungi</taxon>
        <taxon>Dikarya</taxon>
        <taxon>Basidiomycota</taxon>
        <taxon>Agaricomycotina</taxon>
        <taxon>Agaricomycetes</taxon>
        <taxon>Agaricomycetidae</taxon>
        <taxon>Agaricales</taxon>
        <taxon>Marasmiineae</taxon>
        <taxon>Marasmiaceae</taxon>
        <taxon>Marasmius</taxon>
    </lineage>
</organism>
<gene>
    <name evidence="2" type="ORF">AAF712_016814</name>
</gene>
<keyword evidence="3" id="KW-1185">Reference proteome</keyword>
<protein>
    <submittedName>
        <fullName evidence="2">Uncharacterized protein</fullName>
    </submittedName>
</protein>
<evidence type="ECO:0000313" key="2">
    <source>
        <dbReference type="EMBL" id="KAL0056581.1"/>
    </source>
</evidence>
<feature type="compositionally biased region" description="Acidic residues" evidence="1">
    <location>
        <begin position="478"/>
        <end position="493"/>
    </location>
</feature>
<proteinExistence type="predicted"/>